<evidence type="ECO:0000313" key="4">
    <source>
        <dbReference type="EMBL" id="CAG8977266.1"/>
    </source>
</evidence>
<dbReference type="InterPro" id="IPR025662">
    <property type="entry name" value="Sigma_54_int_dom_ATP-bd_1"/>
</dbReference>
<dbReference type="InterPro" id="IPR058519">
    <property type="entry name" value="DUF8206"/>
</dbReference>
<dbReference type="PROSITE" id="PS00675">
    <property type="entry name" value="SIGMA54_INTERACT_1"/>
    <property type="match status" value="1"/>
</dbReference>
<accession>A0A9N9Q7Y3</accession>
<evidence type="ECO:0000259" key="3">
    <source>
        <dbReference type="Pfam" id="PF26633"/>
    </source>
</evidence>
<dbReference type="AlphaFoldDB" id="A0A9N9Q7Y3"/>
<feature type="region of interest" description="Disordered" evidence="2">
    <location>
        <begin position="159"/>
        <end position="190"/>
    </location>
</feature>
<feature type="compositionally biased region" description="Basic and acidic residues" evidence="2">
    <location>
        <begin position="159"/>
        <end position="185"/>
    </location>
</feature>
<comment type="caution">
    <text evidence="4">The sequence shown here is derived from an EMBL/GenBank/DDBJ whole genome shotgun (WGS) entry which is preliminary data.</text>
</comment>
<name>A0A9N9Q7Y3_9HELO</name>
<dbReference type="Proteomes" id="UP000701801">
    <property type="component" value="Unassembled WGS sequence"/>
</dbReference>
<dbReference type="Pfam" id="PF26633">
    <property type="entry name" value="DUF8206"/>
    <property type="match status" value="1"/>
</dbReference>
<dbReference type="EMBL" id="CAJVRM010000209">
    <property type="protein sequence ID" value="CAG8977266.1"/>
    <property type="molecule type" value="Genomic_DNA"/>
</dbReference>
<reference evidence="4" key="1">
    <citation type="submission" date="2021-07" db="EMBL/GenBank/DDBJ databases">
        <authorList>
            <person name="Durling M."/>
        </authorList>
    </citation>
    <scope>NUCLEOTIDE SEQUENCE</scope>
</reference>
<evidence type="ECO:0000313" key="5">
    <source>
        <dbReference type="Proteomes" id="UP000701801"/>
    </source>
</evidence>
<evidence type="ECO:0000256" key="1">
    <source>
        <dbReference type="SAM" id="Coils"/>
    </source>
</evidence>
<proteinExistence type="predicted"/>
<dbReference type="Gene3D" id="3.40.50.300">
    <property type="entry name" value="P-loop containing nucleotide triphosphate hydrolases"/>
    <property type="match status" value="1"/>
</dbReference>
<keyword evidence="5" id="KW-1185">Reference proteome</keyword>
<evidence type="ECO:0000256" key="2">
    <source>
        <dbReference type="SAM" id="MobiDB-lite"/>
    </source>
</evidence>
<gene>
    <name evidence="4" type="ORF">HYALB_00009364</name>
</gene>
<organism evidence="4 5">
    <name type="scientific">Hymenoscyphus albidus</name>
    <dbReference type="NCBI Taxonomy" id="595503"/>
    <lineage>
        <taxon>Eukaryota</taxon>
        <taxon>Fungi</taxon>
        <taxon>Dikarya</taxon>
        <taxon>Ascomycota</taxon>
        <taxon>Pezizomycotina</taxon>
        <taxon>Leotiomycetes</taxon>
        <taxon>Helotiales</taxon>
        <taxon>Helotiaceae</taxon>
        <taxon>Hymenoscyphus</taxon>
    </lineage>
</organism>
<feature type="coiled-coil region" evidence="1">
    <location>
        <begin position="543"/>
        <end position="570"/>
    </location>
</feature>
<keyword evidence="1" id="KW-0175">Coiled coil</keyword>
<dbReference type="PANTHER" id="PTHR32046">
    <property type="entry name" value="G DOMAIN-CONTAINING PROTEIN"/>
    <property type="match status" value="1"/>
</dbReference>
<dbReference type="PANTHER" id="PTHR32046:SF11">
    <property type="entry name" value="IMMUNE-ASSOCIATED NUCLEOTIDE-BINDING PROTEIN 10-LIKE"/>
    <property type="match status" value="1"/>
</dbReference>
<feature type="region of interest" description="Disordered" evidence="2">
    <location>
        <begin position="21"/>
        <end position="42"/>
    </location>
</feature>
<sequence length="752" mass="85387">MKAKNLALSDHLPSAYNNSVYRDESEDSHENPVASSSRSRGTEYAYNGHPPAYEYGFSDKFLYCDCGRSFYSNYSFRCNNESHGPSYASYDLEHFLRLLNGLCQSKYLNILILGETGVGKSTFINALINYLEFETLDEAIGFDKLNYVIPCSFSTQVMDRDNPSQPIQERRIKVGSRDDEKDGSKGESATQRTQVYPVTFNMDNSALTVRLIDTPGMGDTRGVGFDRKNMADILSTLSGYDELHGILILLKSNSARLTISFSYCIKELLTHLHHKAAKNMAFGFTNTRISNYTPGDTYGPLKALLQQHPDMGLSLSTPTTYCFDSESFRYLAAYKNGVPMSNKLNFDRSWKHSRDESLRLIRHFKQNIPHKVKNTVSLNGTRQLIGELTKPIAEISQVIQSSIALAEDKMQELKDERLTGDTLRGRLHVLKTQTTAVPLDMPRTVCGNAACVEVRSDGTEEDKRITVYKAHCHPVCYLSDVQADQMAHPGLIGCMAFGGSQICVQYQHHWQEHLHILYELSETIVTAIDSTIEQKLESHANDLTLRETALKQHERRLSEYKQEREIIRDAAAKFGVFLKKYSLAPYNDALIAYLDYLIKEEQMKVQVGGSNKRLLSLTEERHKHTEAIKVITENLNSNANWETMSEGAIDRMVQSLYKLKHFGSTLEKMRHDIASAHQATYREIPFTVKRNPARTLRRTVVKIAEHPRHHPVPAAPETKISLKDFIRRAMPFEIMLAVQCSTVTTFLQDQFR</sequence>
<dbReference type="SUPFAM" id="SSF52540">
    <property type="entry name" value="P-loop containing nucleoside triphosphate hydrolases"/>
    <property type="match status" value="1"/>
</dbReference>
<protein>
    <recommendedName>
        <fullName evidence="3">DUF8206 domain-containing protein</fullName>
    </recommendedName>
</protein>
<dbReference type="OrthoDB" id="8954335at2759"/>
<feature type="domain" description="DUF8206" evidence="3">
    <location>
        <begin position="439"/>
        <end position="519"/>
    </location>
</feature>
<dbReference type="InterPro" id="IPR027417">
    <property type="entry name" value="P-loop_NTPase"/>
</dbReference>